<comment type="caution">
    <text evidence="2">The sequence shown here is derived from an EMBL/GenBank/DDBJ whole genome shotgun (WGS) entry which is preliminary data.</text>
</comment>
<proteinExistence type="predicted"/>
<organism evidence="2 3">
    <name type="scientific">Albugo candida</name>
    <dbReference type="NCBI Taxonomy" id="65357"/>
    <lineage>
        <taxon>Eukaryota</taxon>
        <taxon>Sar</taxon>
        <taxon>Stramenopiles</taxon>
        <taxon>Oomycota</taxon>
        <taxon>Peronosporomycetes</taxon>
        <taxon>Albuginales</taxon>
        <taxon>Albuginaceae</taxon>
        <taxon>Albugo</taxon>
    </lineage>
</organism>
<keyword evidence="1" id="KW-0732">Signal</keyword>
<dbReference type="Proteomes" id="UP000053237">
    <property type="component" value="Unassembled WGS sequence"/>
</dbReference>
<accession>A0A024GE80</accession>
<evidence type="ECO:0008006" key="4">
    <source>
        <dbReference type="Google" id="ProtNLM"/>
    </source>
</evidence>
<sequence>MTHTLIKSFIVAVFLLLNLSPQWSEAVGPSRRSDKQVMTNSVPPIASRQRQIIAALDELKVAANANEILSQLHDIIHRTDLNSQELAHLYEGRDFTSEEKEDGCRRFYQRTNIGIRSNVRAHDARYGVGQFKRFIFSF</sequence>
<dbReference type="EMBL" id="CAIX01000085">
    <property type="protein sequence ID" value="CCI44969.1"/>
    <property type="molecule type" value="Genomic_DNA"/>
</dbReference>
<evidence type="ECO:0000313" key="3">
    <source>
        <dbReference type="Proteomes" id="UP000053237"/>
    </source>
</evidence>
<gene>
    <name evidence="2" type="ORF">BN9_058160</name>
</gene>
<keyword evidence="3" id="KW-1185">Reference proteome</keyword>
<evidence type="ECO:0000313" key="2">
    <source>
        <dbReference type="EMBL" id="CCI44969.1"/>
    </source>
</evidence>
<protein>
    <recommendedName>
        <fullName evidence="4">RxLR effector protein</fullName>
    </recommendedName>
</protein>
<evidence type="ECO:0000256" key="1">
    <source>
        <dbReference type="SAM" id="SignalP"/>
    </source>
</evidence>
<reference evidence="2 3" key="1">
    <citation type="submission" date="2012-05" db="EMBL/GenBank/DDBJ databases">
        <title>Recombination and specialization in a pathogen metapopulation.</title>
        <authorList>
            <person name="Gardiner A."/>
            <person name="Kemen E."/>
            <person name="Schultz-Larsen T."/>
            <person name="MacLean D."/>
            <person name="Van Oosterhout C."/>
            <person name="Jones J.D.G."/>
        </authorList>
    </citation>
    <scope>NUCLEOTIDE SEQUENCE [LARGE SCALE GENOMIC DNA]</scope>
    <source>
        <strain evidence="2 3">Ac Nc2</strain>
    </source>
</reference>
<feature type="signal peptide" evidence="1">
    <location>
        <begin position="1"/>
        <end position="26"/>
    </location>
</feature>
<dbReference type="AlphaFoldDB" id="A0A024GE80"/>
<dbReference type="InParanoid" id="A0A024GE80"/>
<feature type="chain" id="PRO_5001529483" description="RxLR effector protein" evidence="1">
    <location>
        <begin position="27"/>
        <end position="138"/>
    </location>
</feature>
<name>A0A024GE80_9STRA</name>